<dbReference type="Proteomes" id="UP001276659">
    <property type="component" value="Unassembled WGS sequence"/>
</dbReference>
<proteinExistence type="predicted"/>
<comment type="caution">
    <text evidence="1">The sequence shown here is derived from an EMBL/GenBank/DDBJ whole genome shotgun (WGS) entry which is preliminary data.</text>
</comment>
<name>A0AAD9Z6G6_9LECA</name>
<organism evidence="1 2">
    <name type="scientific">Lepraria neglecta</name>
    <dbReference type="NCBI Taxonomy" id="209136"/>
    <lineage>
        <taxon>Eukaryota</taxon>
        <taxon>Fungi</taxon>
        <taxon>Dikarya</taxon>
        <taxon>Ascomycota</taxon>
        <taxon>Pezizomycotina</taxon>
        <taxon>Lecanoromycetes</taxon>
        <taxon>OSLEUM clade</taxon>
        <taxon>Lecanoromycetidae</taxon>
        <taxon>Lecanorales</taxon>
        <taxon>Lecanorineae</taxon>
        <taxon>Stereocaulaceae</taxon>
        <taxon>Lepraria</taxon>
    </lineage>
</organism>
<keyword evidence="2" id="KW-1185">Reference proteome</keyword>
<evidence type="ECO:0000313" key="1">
    <source>
        <dbReference type="EMBL" id="KAK3172445.1"/>
    </source>
</evidence>
<protein>
    <submittedName>
        <fullName evidence="1">Uncharacterized protein</fullName>
    </submittedName>
</protein>
<accession>A0AAD9Z6G6</accession>
<evidence type="ECO:0000313" key="2">
    <source>
        <dbReference type="Proteomes" id="UP001276659"/>
    </source>
</evidence>
<reference evidence="1" key="1">
    <citation type="submission" date="2022-11" db="EMBL/GenBank/DDBJ databases">
        <title>Chromosomal genome sequence assembly and mating type (MAT) locus characterization of the leprose asexual lichenized fungus Lepraria neglecta (Nyl.) Erichsen.</title>
        <authorList>
            <person name="Allen J.L."/>
            <person name="Pfeffer B."/>
        </authorList>
    </citation>
    <scope>NUCLEOTIDE SEQUENCE</scope>
    <source>
        <strain evidence="1">Allen 5258</strain>
    </source>
</reference>
<dbReference type="AlphaFoldDB" id="A0AAD9Z6G6"/>
<sequence length="323" mass="35326">MATALELCAQLGFLDTSHKGPSPGLPKVLLDDMKGYVKHRRFVEDAALMADVYLYVAHAGEKRWASAANLQLGHSPYLWGVDNRRRVQPISHGFEATWASPRERLQAALEQASQSHARGCKALYVRLTRRILSIYHKTSPTRQQPSAASASPVIDLNRSVSPAASAPRDSGRAYIHVPGSYTMKNLFPEMPIQYQSVSPKGAKPPTPIVCPDQPPDPKATTGKDILFHFFLSDEGLGAVPTSISQCHTWAFFFNQALSTWNLLGGSARNGDLAAVSVNLEGAQWPIMLPWGNMQAHKSMIDTAIKACADSKGNLQVQARCIKK</sequence>
<dbReference type="EMBL" id="JASNWA010000007">
    <property type="protein sequence ID" value="KAK3172445.1"/>
    <property type="molecule type" value="Genomic_DNA"/>
</dbReference>
<gene>
    <name evidence="1" type="ORF">OEA41_005767</name>
</gene>